<dbReference type="PANTHER" id="PTHR48098:SF3">
    <property type="entry name" value="IRON(III) ENTEROBACTIN ESTERASE"/>
    <property type="match status" value="1"/>
</dbReference>
<dbReference type="GeneID" id="1020420"/>
<evidence type="ECO:0000259" key="5">
    <source>
        <dbReference type="Pfam" id="PF11806"/>
    </source>
</evidence>
<evidence type="ECO:0000313" key="7">
    <source>
        <dbReference type="Proteomes" id="UP000034037"/>
    </source>
</evidence>
<comment type="subcellular location">
    <subcellularLocation>
        <location evidence="1">Cytoplasm</location>
    </subcellularLocation>
</comment>
<dbReference type="InterPro" id="IPR000801">
    <property type="entry name" value="Esterase-like"/>
</dbReference>
<evidence type="ECO:0000256" key="3">
    <source>
        <dbReference type="ARBA" id="ARBA00022801"/>
    </source>
</evidence>
<dbReference type="PANTHER" id="PTHR48098">
    <property type="entry name" value="ENTEROCHELIN ESTERASE-RELATED"/>
    <property type="match status" value="1"/>
</dbReference>
<dbReference type="GO" id="GO:0005506">
    <property type="term" value="F:iron ion binding"/>
    <property type="evidence" value="ECO:0007669"/>
    <property type="project" value="InterPro"/>
</dbReference>
<dbReference type="AlphaFoldDB" id="A0A0F6WR91"/>
<dbReference type="Gene3D" id="2.60.40.10">
    <property type="entry name" value="Immunoglobulins"/>
    <property type="match status" value="1"/>
</dbReference>
<dbReference type="InterPro" id="IPR050583">
    <property type="entry name" value="Mycobacterial_A85_antigen"/>
</dbReference>
<dbReference type="GO" id="GO:0005737">
    <property type="term" value="C:cytoplasm"/>
    <property type="evidence" value="ECO:0007669"/>
    <property type="project" value="UniProtKB-SubCell"/>
</dbReference>
<keyword evidence="7" id="KW-1185">Reference proteome</keyword>
<keyword evidence="3" id="KW-0378">Hydrolase</keyword>
<evidence type="ECO:0000256" key="4">
    <source>
        <dbReference type="ARBA" id="ARBA00024201"/>
    </source>
</evidence>
<dbReference type="InterPro" id="IPR029058">
    <property type="entry name" value="AB_hydrolase_fold"/>
</dbReference>
<reference evidence="6 7" key="1">
    <citation type="submission" date="2015-04" db="EMBL/GenBank/DDBJ databases">
        <title>Complete Genome Sequence of Brevibacterium flavum ATCC 15168.</title>
        <authorList>
            <person name="Ahn J."/>
            <person name="Park G."/>
            <person name="Jeon W."/>
            <person name="Jang Y."/>
            <person name="Jang M."/>
            <person name="Lee H."/>
            <person name="Lee H."/>
        </authorList>
    </citation>
    <scope>NUCLEOTIDE SEQUENCE [LARGE SCALE GENOMIC DNA]</scope>
    <source>
        <strain evidence="6 7">ATCC 15168</strain>
    </source>
</reference>
<dbReference type="PATRIC" id="fig|92706.3.peg.2595"/>
<dbReference type="EMBL" id="CP011309">
    <property type="protein sequence ID" value="AKF28282.1"/>
    <property type="molecule type" value="Genomic_DNA"/>
</dbReference>
<dbReference type="SUPFAM" id="SSF53474">
    <property type="entry name" value="alpha/beta-Hydrolases"/>
    <property type="match status" value="1"/>
</dbReference>
<dbReference type="GO" id="GO:0005975">
    <property type="term" value="P:carbohydrate metabolic process"/>
    <property type="evidence" value="ECO:0007669"/>
    <property type="project" value="UniProtKB-ARBA"/>
</dbReference>
<dbReference type="InterPro" id="IPR013783">
    <property type="entry name" value="Ig-like_fold"/>
</dbReference>
<proteinExistence type="inferred from homology"/>
<dbReference type="Proteomes" id="UP000034037">
    <property type="component" value="Chromosome"/>
</dbReference>
<dbReference type="InterPro" id="IPR014756">
    <property type="entry name" value="Ig_E-set"/>
</dbReference>
<dbReference type="GO" id="GO:0008849">
    <property type="term" value="F:enterochelin esterase activity"/>
    <property type="evidence" value="ECO:0007669"/>
    <property type="project" value="InterPro"/>
</dbReference>
<evidence type="ECO:0000256" key="2">
    <source>
        <dbReference type="ARBA" id="ARBA00022490"/>
    </source>
</evidence>
<gene>
    <name evidence="6" type="ORF">YH66_12395</name>
</gene>
<comment type="similarity">
    <text evidence="4">Belongs to the Fes family.</text>
</comment>
<protein>
    <submittedName>
        <fullName evidence="6">Enterochelin esterase</fullName>
    </submittedName>
</protein>
<sequence>MPPLRQTKTWVDRNGSAHVELSPTVPPQTPKRHMRIQSPMEISWSEAVREGGEHSARRCGDMAVSALAKPNPIIDDDPEGNPDVCMYTWIVECPGATAVLLWINGVFDHERIEESEMTRLEGSDLWILSLRMPSDWRASYTVNAWSGDGVAPWREAGDRMHIRKAAMSGGRPDSRAMGHIMDSSLVEGPDALPDCWVAASTSVKVVEETVAGEHFWFYEAPVKAPLLVLFDGQHWNNSMNLPAQVDAAIAIGLLPPVSLLMIDSVNTERRWDSVGVPGGQVDVLIDALLPHVRETYNVSARGEDTIVTGASFGGLASLWALALSDGEVGHAIAQSPSLWRFNVADALSAAEQWSSIHLQAGKYEGEMLRLSHQLAEDLSGDIREVRVRGVHGGHDWAWWRVHMLTELTRLLKTL</sequence>
<evidence type="ECO:0000313" key="6">
    <source>
        <dbReference type="EMBL" id="AKF28282.1"/>
    </source>
</evidence>
<dbReference type="InterPro" id="IPR021764">
    <property type="entry name" value="Enterochelin_esterase_N"/>
</dbReference>
<evidence type="ECO:0000256" key="1">
    <source>
        <dbReference type="ARBA" id="ARBA00004496"/>
    </source>
</evidence>
<organism evidence="6 7">
    <name type="scientific">[Brevibacterium] flavum</name>
    <dbReference type="NCBI Taxonomy" id="92706"/>
    <lineage>
        <taxon>Bacteria</taxon>
        <taxon>Bacillati</taxon>
        <taxon>Actinomycetota</taxon>
        <taxon>Actinomycetes</taxon>
        <taxon>Mycobacteriales</taxon>
        <taxon>Corynebacteriaceae</taxon>
        <taxon>Corynebacterium</taxon>
    </lineage>
</organism>
<dbReference type="Gene3D" id="3.40.50.1820">
    <property type="entry name" value="alpha/beta hydrolase"/>
    <property type="match status" value="1"/>
</dbReference>
<dbReference type="RefSeq" id="WP_003860847.1">
    <property type="nucleotide sequence ID" value="NZ_CP011309.1"/>
</dbReference>
<dbReference type="HOGENOM" id="CLU_024314_3_0_11"/>
<feature type="domain" description="Enterochelin esterase N-terminal" evidence="5">
    <location>
        <begin position="97"/>
        <end position="174"/>
    </location>
</feature>
<dbReference type="Pfam" id="PF00756">
    <property type="entry name" value="Esterase"/>
    <property type="match status" value="1"/>
</dbReference>
<accession>A0A0F6WR91</accession>
<keyword evidence="2" id="KW-0963">Cytoplasm</keyword>
<dbReference type="SUPFAM" id="SSF81296">
    <property type="entry name" value="E set domains"/>
    <property type="match status" value="1"/>
</dbReference>
<dbReference type="GO" id="GO:0006826">
    <property type="term" value="P:iron ion transport"/>
    <property type="evidence" value="ECO:0007669"/>
    <property type="project" value="InterPro"/>
</dbReference>
<name>A0A0F6WR91_9CORY</name>
<dbReference type="Pfam" id="PF11806">
    <property type="entry name" value="Enterochelin_N"/>
    <property type="match status" value="1"/>
</dbReference>